<dbReference type="InterPro" id="IPR019775">
    <property type="entry name" value="WD40_repeat_CS"/>
</dbReference>
<proteinExistence type="inferred from homology"/>
<dbReference type="RefSeq" id="XP_007513918.1">
    <property type="nucleotide sequence ID" value="XM_007513856.1"/>
</dbReference>
<dbReference type="InterPro" id="IPR015943">
    <property type="entry name" value="WD40/YVTN_repeat-like_dom_sf"/>
</dbReference>
<evidence type="ECO:0000256" key="2">
    <source>
        <dbReference type="ARBA" id="ARBA00022574"/>
    </source>
</evidence>
<evidence type="ECO:0000313" key="6">
    <source>
        <dbReference type="EMBL" id="CCO15355.1"/>
    </source>
</evidence>
<dbReference type="STRING" id="41875.K8ESF7"/>
<evidence type="ECO:0000256" key="3">
    <source>
        <dbReference type="ARBA" id="ARBA00022737"/>
    </source>
</evidence>
<protein>
    <submittedName>
        <fullName evidence="6">Uncharacterized protein</fullName>
    </submittedName>
</protein>
<feature type="repeat" description="WD" evidence="4">
    <location>
        <begin position="302"/>
        <end position="334"/>
    </location>
</feature>
<feature type="repeat" description="WD" evidence="4">
    <location>
        <begin position="256"/>
        <end position="292"/>
    </location>
</feature>
<dbReference type="InterPro" id="IPR036322">
    <property type="entry name" value="WD40_repeat_dom_sf"/>
</dbReference>
<dbReference type="Gene3D" id="2.130.10.10">
    <property type="entry name" value="YVTN repeat-like/Quinoprotein amine dehydrogenase"/>
    <property type="match status" value="1"/>
</dbReference>
<dbReference type="Pfam" id="PF00400">
    <property type="entry name" value="WD40"/>
    <property type="match status" value="2"/>
</dbReference>
<comment type="similarity">
    <text evidence="1">Belongs to the WD repeat EIPR1 family.</text>
</comment>
<keyword evidence="7" id="KW-1185">Reference proteome</keyword>
<dbReference type="Proteomes" id="UP000198341">
    <property type="component" value="Chromosome 3"/>
</dbReference>
<keyword evidence="2 4" id="KW-0853">WD repeat</keyword>
<gene>
    <name evidence="6" type="ORF">Bathy03g05240</name>
</gene>
<dbReference type="GO" id="GO:0016567">
    <property type="term" value="P:protein ubiquitination"/>
    <property type="evidence" value="ECO:0007669"/>
    <property type="project" value="TreeGrafter"/>
</dbReference>
<dbReference type="eggNOG" id="KOG1007">
    <property type="taxonomic scope" value="Eukaryota"/>
</dbReference>
<accession>K8ESF7</accession>
<dbReference type="PANTHER" id="PTHR14205">
    <property type="entry name" value="WD-REPEAT PROTEIN"/>
    <property type="match status" value="1"/>
</dbReference>
<dbReference type="InterPro" id="IPR040323">
    <property type="entry name" value="EIPR1"/>
</dbReference>
<dbReference type="PROSITE" id="PS50082">
    <property type="entry name" value="WD_REPEATS_2"/>
    <property type="match status" value="2"/>
</dbReference>
<evidence type="ECO:0000256" key="4">
    <source>
        <dbReference type="PROSITE-ProRule" id="PRU00221"/>
    </source>
</evidence>
<feature type="region of interest" description="Disordered" evidence="5">
    <location>
        <begin position="116"/>
        <end position="151"/>
    </location>
</feature>
<dbReference type="GeneID" id="19017061"/>
<dbReference type="SMART" id="SM00320">
    <property type="entry name" value="WD40"/>
    <property type="match status" value="2"/>
</dbReference>
<dbReference type="KEGG" id="bpg:Bathy03g05240"/>
<dbReference type="AlphaFoldDB" id="K8ESF7"/>
<feature type="region of interest" description="Disordered" evidence="5">
    <location>
        <begin position="342"/>
        <end position="369"/>
    </location>
</feature>
<reference evidence="6 7" key="1">
    <citation type="submission" date="2011-10" db="EMBL/GenBank/DDBJ databases">
        <authorList>
            <person name="Genoscope - CEA"/>
        </authorList>
    </citation>
    <scope>NUCLEOTIDE SEQUENCE [LARGE SCALE GENOMIC DNA]</scope>
    <source>
        <strain evidence="6 7">RCC 1105</strain>
    </source>
</reference>
<dbReference type="OrthoDB" id="196957at2759"/>
<dbReference type="PROSITE" id="PS00678">
    <property type="entry name" value="WD_REPEATS_1"/>
    <property type="match status" value="1"/>
</dbReference>
<dbReference type="PANTHER" id="PTHR14205:SF15">
    <property type="entry name" value="EARP AND GARP COMPLEX-INTERACTING PROTEIN 1"/>
    <property type="match status" value="1"/>
</dbReference>
<dbReference type="EMBL" id="FO082276">
    <property type="protein sequence ID" value="CCO15355.1"/>
    <property type="molecule type" value="Genomic_DNA"/>
</dbReference>
<feature type="compositionally biased region" description="Basic and acidic residues" evidence="5">
    <location>
        <begin position="129"/>
        <end position="149"/>
    </location>
</feature>
<dbReference type="PROSITE" id="PS50294">
    <property type="entry name" value="WD_REPEATS_REGION"/>
    <property type="match status" value="1"/>
</dbReference>
<keyword evidence="3" id="KW-0677">Repeat</keyword>
<organism evidence="6 7">
    <name type="scientific">Bathycoccus prasinos</name>
    <dbReference type="NCBI Taxonomy" id="41875"/>
    <lineage>
        <taxon>Eukaryota</taxon>
        <taxon>Viridiplantae</taxon>
        <taxon>Chlorophyta</taxon>
        <taxon>Mamiellophyceae</taxon>
        <taxon>Mamiellales</taxon>
        <taxon>Bathycoccaceae</taxon>
        <taxon>Bathycoccus</taxon>
    </lineage>
</organism>
<evidence type="ECO:0000313" key="7">
    <source>
        <dbReference type="Proteomes" id="UP000198341"/>
    </source>
</evidence>
<dbReference type="SUPFAM" id="SSF50978">
    <property type="entry name" value="WD40 repeat-like"/>
    <property type="match status" value="1"/>
</dbReference>
<sequence length="431" mass="46805">MSFSSSSSLQRLVCGDEARAICSVPNDSANNESLFAVACSTTTPASTTKSEVKIFCVDAQTHRLKEKRELAFVSMDDKIVDVDCFRCRDDSVVDSGGGVLLIAACTAEGNVSVFRRREGDSKEGDEEEKNVIENKVSENEGEQREEGGGRRQLRTQWYSSCKFDPNGDGRVVAMVTSGGASASFYDHENAKRVGAFTTTGGDDDGVVGGNSEEMKKKTTSSKGDWSKANRNQFAFTRDGDVFVVDSRSSNDTAKPIFSQASAFRDVAFSASEDGRYIVTASEDWLVKTWDLRKNGGAPAKCFAGHEGAVTKARFNPVYESIVMSSSLDGTVKLWRDSDLGRLPDDDDSERRRNKKVNIDENSGGGINNNSEGVSVELKAYGNLQTTTVGSFSPVVDACWSCNDPWIMAAITLDGTVALDVVPRSEKYRILL</sequence>
<dbReference type="InterPro" id="IPR001680">
    <property type="entry name" value="WD40_rpt"/>
</dbReference>
<evidence type="ECO:0000256" key="5">
    <source>
        <dbReference type="SAM" id="MobiDB-lite"/>
    </source>
</evidence>
<evidence type="ECO:0000256" key="1">
    <source>
        <dbReference type="ARBA" id="ARBA00005672"/>
    </source>
</evidence>
<name>K8ESF7_9CHLO</name>
<feature type="region of interest" description="Disordered" evidence="5">
    <location>
        <begin position="204"/>
        <end position="225"/>
    </location>
</feature>